<evidence type="ECO:0000313" key="2">
    <source>
        <dbReference type="Proteomes" id="UP001379533"/>
    </source>
</evidence>
<gene>
    <name evidence="1" type="ORF">LZC95_50405</name>
</gene>
<name>A0ABZ2K7H4_9BACT</name>
<dbReference type="SUPFAM" id="SSF48452">
    <property type="entry name" value="TPR-like"/>
    <property type="match status" value="1"/>
</dbReference>
<dbReference type="Gene3D" id="1.25.40.10">
    <property type="entry name" value="Tetratricopeptide repeat domain"/>
    <property type="match status" value="1"/>
</dbReference>
<proteinExistence type="predicted"/>
<reference evidence="1 2" key="1">
    <citation type="submission" date="2021-12" db="EMBL/GenBank/DDBJ databases">
        <title>Discovery of the Pendulisporaceae a myxobacterial family with distinct sporulation behavior and unique specialized metabolism.</title>
        <authorList>
            <person name="Garcia R."/>
            <person name="Popoff A."/>
            <person name="Bader C.D."/>
            <person name="Loehr J."/>
            <person name="Walesch S."/>
            <person name="Walt C."/>
            <person name="Boldt J."/>
            <person name="Bunk B."/>
            <person name="Haeckl F.J.F.P.J."/>
            <person name="Gunesch A.P."/>
            <person name="Birkelbach J."/>
            <person name="Nuebel U."/>
            <person name="Pietschmann T."/>
            <person name="Bach T."/>
            <person name="Mueller R."/>
        </authorList>
    </citation>
    <scope>NUCLEOTIDE SEQUENCE [LARGE SCALE GENOMIC DNA]</scope>
    <source>
        <strain evidence="1 2">MSr12523</strain>
    </source>
</reference>
<evidence type="ECO:0000313" key="1">
    <source>
        <dbReference type="EMBL" id="WXA94619.1"/>
    </source>
</evidence>
<dbReference type="Proteomes" id="UP001379533">
    <property type="component" value="Chromosome"/>
</dbReference>
<dbReference type="EMBL" id="CP089982">
    <property type="protein sequence ID" value="WXA94619.1"/>
    <property type="molecule type" value="Genomic_DNA"/>
</dbReference>
<evidence type="ECO:0008006" key="3">
    <source>
        <dbReference type="Google" id="ProtNLM"/>
    </source>
</evidence>
<sequence>MVQPVEELNHVLSSFVEQTDSFTLLLTTRDEEIPLVVRGLDSLDGESPSDVFFTDVTALENTRQYADQVVRNAWTQSEEANAERKSRGAPPLDPIPATCWAPDLAPAQRLAALIRHMASWLPKDGDHRLLVSLLPGDIRDRDGHAQLLGALIPFGGYEEWMKRVRLIVRDDGAAPFAHAALQKSGVKGVLLYTTNVTVGAIADATAREAENRELPPVHRINALLQCATFDVGLGRYEAALQKYGTLYTYYDKFQVHEMRALVVQGVGDVMSRIGRLPAAREKYLQALDIASNAKSVMMILHLCIAIGDLDMRMQAYAEAARSYGLGAQAADKTGNAFARADLLEKCGEAHAACGDMQGATQAWTASANAARDFAYDARLYSVLQRLRDLSSRAGYHELASDYERELVAVHQRLSGGDGP</sequence>
<keyword evidence="2" id="KW-1185">Reference proteome</keyword>
<protein>
    <recommendedName>
        <fullName evidence="3">Tetratricopeptide repeat protein</fullName>
    </recommendedName>
</protein>
<dbReference type="InterPro" id="IPR011990">
    <property type="entry name" value="TPR-like_helical_dom_sf"/>
</dbReference>
<dbReference type="RefSeq" id="WP_394845230.1">
    <property type="nucleotide sequence ID" value="NZ_CP089982.1"/>
</dbReference>
<accession>A0ABZ2K7H4</accession>
<organism evidence="1 2">
    <name type="scientific">Pendulispora brunnea</name>
    <dbReference type="NCBI Taxonomy" id="2905690"/>
    <lineage>
        <taxon>Bacteria</taxon>
        <taxon>Pseudomonadati</taxon>
        <taxon>Myxococcota</taxon>
        <taxon>Myxococcia</taxon>
        <taxon>Myxococcales</taxon>
        <taxon>Sorangiineae</taxon>
        <taxon>Pendulisporaceae</taxon>
        <taxon>Pendulispora</taxon>
    </lineage>
</organism>